<organism evidence="2">
    <name type="scientific">mine drainage metagenome</name>
    <dbReference type="NCBI Taxonomy" id="410659"/>
    <lineage>
        <taxon>unclassified sequences</taxon>
        <taxon>metagenomes</taxon>
        <taxon>ecological metagenomes</taxon>
    </lineage>
</organism>
<dbReference type="AlphaFoldDB" id="A0A1J5RI84"/>
<accession>A0A1J5RI84</accession>
<feature type="transmembrane region" description="Helical" evidence="1">
    <location>
        <begin position="83"/>
        <end position="105"/>
    </location>
</feature>
<feature type="transmembrane region" description="Helical" evidence="1">
    <location>
        <begin position="32"/>
        <end position="51"/>
    </location>
</feature>
<evidence type="ECO:0000313" key="2">
    <source>
        <dbReference type="EMBL" id="OIQ95824.1"/>
    </source>
</evidence>
<proteinExistence type="predicted"/>
<evidence type="ECO:0000256" key="1">
    <source>
        <dbReference type="SAM" id="Phobius"/>
    </source>
</evidence>
<comment type="caution">
    <text evidence="2">The sequence shown here is derived from an EMBL/GenBank/DDBJ whole genome shotgun (WGS) entry which is preliminary data.</text>
</comment>
<keyword evidence="1" id="KW-1133">Transmembrane helix</keyword>
<name>A0A1J5RI84_9ZZZZ</name>
<sequence length="212" mass="23404">MAGRVVRWLGIAALLIGYPLLAHYTNESAKSSLGALVAIAPVLLIALGFAWRSPRRPLMLAFLALSCLALAAGWPALERHFGLIYWLQNVALQLMLFMSFGRTLIAGRQPLCLRFARALHAAPLTPQHEIYARRVTVAWTLFFAAMALASTLLFFLAPLATWSVFANLLTLPLVAAMFAAEYCVRRWLLPDEPPGHILGALRAFRNATARPR</sequence>
<feature type="transmembrane region" description="Helical" evidence="1">
    <location>
        <begin position="58"/>
        <end position="77"/>
    </location>
</feature>
<feature type="transmembrane region" description="Helical" evidence="1">
    <location>
        <begin position="162"/>
        <end position="180"/>
    </location>
</feature>
<keyword evidence="1" id="KW-0472">Membrane</keyword>
<evidence type="ECO:0008006" key="3">
    <source>
        <dbReference type="Google" id="ProtNLM"/>
    </source>
</evidence>
<dbReference type="EMBL" id="MLJW01000159">
    <property type="protein sequence ID" value="OIQ95824.1"/>
    <property type="molecule type" value="Genomic_DNA"/>
</dbReference>
<gene>
    <name evidence="2" type="ORF">GALL_221660</name>
</gene>
<protein>
    <recommendedName>
        <fullName evidence="3">Transmembrane protein</fullName>
    </recommendedName>
</protein>
<feature type="transmembrane region" description="Helical" evidence="1">
    <location>
        <begin position="137"/>
        <end position="156"/>
    </location>
</feature>
<reference evidence="2" key="1">
    <citation type="submission" date="2016-10" db="EMBL/GenBank/DDBJ databases">
        <title>Sequence of Gallionella enrichment culture.</title>
        <authorList>
            <person name="Poehlein A."/>
            <person name="Muehling M."/>
            <person name="Daniel R."/>
        </authorList>
    </citation>
    <scope>NUCLEOTIDE SEQUENCE</scope>
</reference>
<keyword evidence="1" id="KW-0812">Transmembrane</keyword>